<keyword evidence="3" id="KW-1185">Reference proteome</keyword>
<accession>A0ABR2F0B1</accession>
<evidence type="ECO:0000313" key="3">
    <source>
        <dbReference type="Proteomes" id="UP001472677"/>
    </source>
</evidence>
<reference evidence="2 3" key="1">
    <citation type="journal article" date="2024" name="G3 (Bethesda)">
        <title>Genome assembly of Hibiscus sabdariffa L. provides insights into metabolisms of medicinal natural products.</title>
        <authorList>
            <person name="Kim T."/>
        </authorList>
    </citation>
    <scope>NUCLEOTIDE SEQUENCE [LARGE SCALE GENOMIC DNA]</scope>
    <source>
        <strain evidence="2">TK-2024</strain>
        <tissue evidence="2">Old leaves</tissue>
    </source>
</reference>
<evidence type="ECO:0000313" key="2">
    <source>
        <dbReference type="EMBL" id="KAK8568397.1"/>
    </source>
</evidence>
<feature type="compositionally biased region" description="Low complexity" evidence="1">
    <location>
        <begin position="39"/>
        <end position="57"/>
    </location>
</feature>
<gene>
    <name evidence="2" type="ORF">V6N12_006950</name>
</gene>
<sequence length="124" mass="13935">MVETKVDSNTKIANELIVALHRMLREVEKRPAEPDDHVQSSSESGSSEDSQSSSKQTLSEDDILMAILEVKTEGFDPMDTEASPSTSAPPLFQINSGKHIFTLDDIPSTRWPQRFQEFHAWMDT</sequence>
<name>A0ABR2F0B1_9ROSI</name>
<organism evidence="2 3">
    <name type="scientific">Hibiscus sabdariffa</name>
    <name type="common">roselle</name>
    <dbReference type="NCBI Taxonomy" id="183260"/>
    <lineage>
        <taxon>Eukaryota</taxon>
        <taxon>Viridiplantae</taxon>
        <taxon>Streptophyta</taxon>
        <taxon>Embryophyta</taxon>
        <taxon>Tracheophyta</taxon>
        <taxon>Spermatophyta</taxon>
        <taxon>Magnoliopsida</taxon>
        <taxon>eudicotyledons</taxon>
        <taxon>Gunneridae</taxon>
        <taxon>Pentapetalae</taxon>
        <taxon>rosids</taxon>
        <taxon>malvids</taxon>
        <taxon>Malvales</taxon>
        <taxon>Malvaceae</taxon>
        <taxon>Malvoideae</taxon>
        <taxon>Hibiscus</taxon>
    </lineage>
</organism>
<proteinExistence type="predicted"/>
<comment type="caution">
    <text evidence="2">The sequence shown here is derived from an EMBL/GenBank/DDBJ whole genome shotgun (WGS) entry which is preliminary data.</text>
</comment>
<feature type="compositionally biased region" description="Basic and acidic residues" evidence="1">
    <location>
        <begin position="27"/>
        <end position="38"/>
    </location>
</feature>
<feature type="region of interest" description="Disordered" evidence="1">
    <location>
        <begin position="27"/>
        <end position="60"/>
    </location>
</feature>
<dbReference type="Proteomes" id="UP001472677">
    <property type="component" value="Unassembled WGS sequence"/>
</dbReference>
<evidence type="ECO:0000256" key="1">
    <source>
        <dbReference type="SAM" id="MobiDB-lite"/>
    </source>
</evidence>
<dbReference type="EMBL" id="JBBPBM010000009">
    <property type="protein sequence ID" value="KAK8568397.1"/>
    <property type="molecule type" value="Genomic_DNA"/>
</dbReference>
<protein>
    <submittedName>
        <fullName evidence="2">Uncharacterized protein</fullName>
    </submittedName>
</protein>